<keyword evidence="6" id="KW-0472">Membrane</keyword>
<evidence type="ECO:0000259" key="7">
    <source>
        <dbReference type="Pfam" id="PF03918"/>
    </source>
</evidence>
<comment type="function">
    <text evidence="6">Possible subunit of a heme lyase.</text>
</comment>
<sequence>MAAAIYAAIGAMDKCGAIMKIILLMLSLLISPWGLADLVDTYSFSSPQRQQQAVALAKELRCPQCQNQNLLESTSPIAQDLRLEVYRLVEAGHSSQEIMTLMTQRYGDFILYQPPLRRATLVLWFGPGVLLICVLGGLVFKIRQRTALQPRGSR</sequence>
<evidence type="ECO:0000256" key="2">
    <source>
        <dbReference type="ARBA" id="ARBA00022617"/>
    </source>
</evidence>
<dbReference type="InterPro" id="IPR017565">
    <property type="entry name" value="For-dep_Cytc_NO2Rdtase_NrfF"/>
</dbReference>
<dbReference type="AlphaFoldDB" id="A0A0T9U0Z1"/>
<evidence type="ECO:0000313" key="8">
    <source>
        <dbReference type="EMBL" id="CNL12568.1"/>
    </source>
</evidence>
<name>A0A0T9U0Z1_YERAE</name>
<keyword evidence="8" id="KW-0456">Lyase</keyword>
<feature type="transmembrane region" description="Helical" evidence="6">
    <location>
        <begin position="17"/>
        <end position="36"/>
    </location>
</feature>
<dbReference type="GO" id="GO:0005886">
    <property type="term" value="C:plasma membrane"/>
    <property type="evidence" value="ECO:0007669"/>
    <property type="project" value="TreeGrafter"/>
</dbReference>
<dbReference type="Gene3D" id="1.10.8.640">
    <property type="entry name" value="Cytochrome C biogenesis protein"/>
    <property type="match status" value="1"/>
</dbReference>
<evidence type="ECO:0000256" key="6">
    <source>
        <dbReference type="RuleBase" id="RU364112"/>
    </source>
</evidence>
<reference evidence="9" key="1">
    <citation type="submission" date="2015-03" db="EMBL/GenBank/DDBJ databases">
        <authorList>
            <consortium name="Pathogen Informatics"/>
        </authorList>
    </citation>
    <scope>NUCLEOTIDE SEQUENCE [LARGE SCALE GENOMIC DNA]</scope>
    <source>
        <strain evidence="9">IP27925</strain>
    </source>
</reference>
<dbReference type="CDD" id="cd16378">
    <property type="entry name" value="CcmH_N"/>
    <property type="match status" value="1"/>
</dbReference>
<dbReference type="PANTHER" id="PTHR47870:SF2">
    <property type="entry name" value="FORMATE-DEPENDENT NITRITE REDUCTASE COMPLEX SUBUNIT NRFF"/>
    <property type="match status" value="1"/>
</dbReference>
<dbReference type="InterPro" id="IPR038297">
    <property type="entry name" value="CcmH/CycL/NrfF/Ccl2_sf"/>
</dbReference>
<keyword evidence="6" id="KW-1133">Transmembrane helix</keyword>
<keyword evidence="6" id="KW-0812">Transmembrane</keyword>
<dbReference type="Proteomes" id="UP000040088">
    <property type="component" value="Unassembled WGS sequence"/>
</dbReference>
<gene>
    <name evidence="8" type="primary">ccmH_1</name>
    <name evidence="8" type="ORF">ERS008460_01940</name>
</gene>
<dbReference type="InterPro" id="IPR051263">
    <property type="entry name" value="C-type_cytochrome_biogenesis"/>
</dbReference>
<evidence type="ECO:0000256" key="4">
    <source>
        <dbReference type="ARBA" id="ARBA00022729"/>
    </source>
</evidence>
<dbReference type="FunFam" id="1.10.8.640:FF:000001">
    <property type="entry name" value="Cytochrome c-type biogenesis protein"/>
    <property type="match status" value="1"/>
</dbReference>
<dbReference type="PANTHER" id="PTHR47870">
    <property type="entry name" value="CYTOCHROME C-TYPE BIOGENESIS PROTEIN CCMH"/>
    <property type="match status" value="1"/>
</dbReference>
<keyword evidence="4 6" id="KW-0732">Signal</keyword>
<evidence type="ECO:0000256" key="3">
    <source>
        <dbReference type="ARBA" id="ARBA00022723"/>
    </source>
</evidence>
<dbReference type="Pfam" id="PF03918">
    <property type="entry name" value="CcmH"/>
    <property type="match status" value="1"/>
</dbReference>
<feature type="domain" description="CcmH/CycL/Ccl2/NrfF N-terminal" evidence="7">
    <location>
        <begin position="28"/>
        <end position="147"/>
    </location>
</feature>
<protein>
    <recommendedName>
        <fullName evidence="6">Formate-dependent nitrite reductase complex subunit</fullName>
    </recommendedName>
</protein>
<feature type="transmembrane region" description="Helical" evidence="6">
    <location>
        <begin position="121"/>
        <end position="140"/>
    </location>
</feature>
<comment type="similarity">
    <text evidence="1 6">Belongs to the CcmH/CycL/Ccl2/NrfF family.</text>
</comment>
<keyword evidence="5 6" id="KW-0408">Iron</keyword>
<dbReference type="GO" id="GO:0046872">
    <property type="term" value="F:metal ion binding"/>
    <property type="evidence" value="ECO:0007669"/>
    <property type="project" value="UniProtKB-KW"/>
</dbReference>
<evidence type="ECO:0000256" key="1">
    <source>
        <dbReference type="ARBA" id="ARBA00010342"/>
    </source>
</evidence>
<proteinExistence type="inferred from homology"/>
<dbReference type="EMBL" id="CQEM01000008">
    <property type="protein sequence ID" value="CNL12568.1"/>
    <property type="molecule type" value="Genomic_DNA"/>
</dbReference>
<organism evidence="8 9">
    <name type="scientific">Yersinia aleksiciae</name>
    <dbReference type="NCBI Taxonomy" id="263819"/>
    <lineage>
        <taxon>Bacteria</taxon>
        <taxon>Pseudomonadati</taxon>
        <taxon>Pseudomonadota</taxon>
        <taxon>Gammaproteobacteria</taxon>
        <taxon>Enterobacterales</taxon>
        <taxon>Yersiniaceae</taxon>
        <taxon>Yersinia</taxon>
    </lineage>
</organism>
<keyword evidence="3 6" id="KW-0479">Metal-binding</keyword>
<dbReference type="GO" id="GO:0016829">
    <property type="term" value="F:lyase activity"/>
    <property type="evidence" value="ECO:0007669"/>
    <property type="project" value="UniProtKB-KW"/>
</dbReference>
<accession>A0A0T9U0Z1</accession>
<keyword evidence="2 6" id="KW-0349">Heme</keyword>
<evidence type="ECO:0000313" key="9">
    <source>
        <dbReference type="Proteomes" id="UP000040088"/>
    </source>
</evidence>
<dbReference type="NCBIfam" id="TIGR03147">
    <property type="entry name" value="cyt_nit_nrfF"/>
    <property type="match status" value="1"/>
</dbReference>
<evidence type="ECO:0000256" key="5">
    <source>
        <dbReference type="ARBA" id="ARBA00023004"/>
    </source>
</evidence>
<dbReference type="GO" id="GO:0017004">
    <property type="term" value="P:cytochrome complex assembly"/>
    <property type="evidence" value="ECO:0007669"/>
    <property type="project" value="UniProtKB-ARBA"/>
</dbReference>
<dbReference type="STRING" id="28152.CH54_43"/>
<dbReference type="InterPro" id="IPR005616">
    <property type="entry name" value="CcmH/CycL/Ccl2/NrfF_N"/>
</dbReference>